<dbReference type="Proteomes" id="UP000717585">
    <property type="component" value="Unassembled WGS sequence"/>
</dbReference>
<organism evidence="1 2">
    <name type="scientific">Carpediemonas membranifera</name>
    <dbReference type="NCBI Taxonomy" id="201153"/>
    <lineage>
        <taxon>Eukaryota</taxon>
        <taxon>Metamonada</taxon>
        <taxon>Carpediemonas-like organisms</taxon>
        <taxon>Carpediemonas</taxon>
    </lineage>
</organism>
<protein>
    <submittedName>
        <fullName evidence="1">Uncharacterized protein</fullName>
    </submittedName>
</protein>
<dbReference type="EMBL" id="JAHDYR010000005">
    <property type="protein sequence ID" value="KAG9396692.1"/>
    <property type="molecule type" value="Genomic_DNA"/>
</dbReference>
<keyword evidence="2" id="KW-1185">Reference proteome</keyword>
<sequence>MEIIKDEGVEQALRDTLLLSSRPCPDSLGETRTRTTGKDLAEYLEATFPDLYDKFKDELEASLSYRATARFDPNLCALCEFYLNKRRRDGLFNGPMLLYLPCGEDEKQPRDLDRGAIRKDFDLAAEKLHGRVAGFDDSAHDRTWHFSEDMPWKGPCSIARDVILGLIVTSHLTGHTEVLGWIWTSSTTSCETRTTCSGGSRQRRM</sequence>
<accession>A0A8J6BBA2</accession>
<dbReference type="AlphaFoldDB" id="A0A8J6BBA2"/>
<evidence type="ECO:0000313" key="2">
    <source>
        <dbReference type="Proteomes" id="UP000717585"/>
    </source>
</evidence>
<comment type="caution">
    <text evidence="1">The sequence shown here is derived from an EMBL/GenBank/DDBJ whole genome shotgun (WGS) entry which is preliminary data.</text>
</comment>
<name>A0A8J6BBA2_9EUKA</name>
<reference evidence="1" key="1">
    <citation type="submission" date="2021-05" db="EMBL/GenBank/DDBJ databases">
        <title>A free-living protist that lacks canonical eukaryotic 1 DNA replication and segregation systems.</title>
        <authorList>
            <person name="Salas-Leiva D.E."/>
            <person name="Tromer E.C."/>
            <person name="Curtis B.A."/>
            <person name="Jerlstrom-Hultqvist J."/>
            <person name="Kolisko M."/>
            <person name="Yi Z."/>
            <person name="Salas-Leiva J.S."/>
            <person name="Gallot-Lavallee L."/>
            <person name="Kops G.J.P.L."/>
            <person name="Archibald J.M."/>
            <person name="Simpson A.G.B."/>
            <person name="Roger A.J."/>
        </authorList>
    </citation>
    <scope>NUCLEOTIDE SEQUENCE</scope>
    <source>
        <strain evidence="1">BICM</strain>
    </source>
</reference>
<evidence type="ECO:0000313" key="1">
    <source>
        <dbReference type="EMBL" id="KAG9396692.1"/>
    </source>
</evidence>
<proteinExistence type="predicted"/>
<gene>
    <name evidence="1" type="ORF">J8273_1710</name>
</gene>